<dbReference type="EMBL" id="CAAE01009659">
    <property type="protein sequence ID" value="CAF92212.1"/>
    <property type="molecule type" value="Genomic_DNA"/>
</dbReference>
<evidence type="ECO:0000313" key="7">
    <source>
        <dbReference type="EMBL" id="CAF92212.1"/>
    </source>
</evidence>
<name>Q4T4H0_TETNG</name>
<comment type="caution">
    <text evidence="7">The sequence shown here is derived from an EMBL/GenBank/DDBJ whole genome shotgun (WGS) entry which is preliminary data.</text>
</comment>
<dbReference type="GO" id="GO:0005881">
    <property type="term" value="C:cytoplasmic microtubule"/>
    <property type="evidence" value="ECO:0007669"/>
    <property type="project" value="TreeGrafter"/>
</dbReference>
<evidence type="ECO:0000259" key="6">
    <source>
        <dbReference type="Pfam" id="PF15259"/>
    </source>
</evidence>
<sequence length="249" mass="26448">MTQPEEFVQDSGAKLNVFEQSNRVLSPIKRETFCVQDSPLKQLPPAIQQRLLRSSINTNSSSARRASTNPKSIVQPASVASLLGKRNPAPPIKAKKATPLKRAEGTPTKRALEKSGSVPATSTTLPQGRLKTQAKPEALVPPALSAGVRGLNHGDSAPVGSASSDSAASGEASHRPDQHPQPDPNQQQVLRGASGRPPPPLPVSAGLQPDKQNIFSPLFLQLIDLSSPLIKWSPENKSENVAPLINLSF</sequence>
<accession>Q4T4H0</accession>
<reference evidence="7" key="2">
    <citation type="submission" date="2004-02" db="EMBL/GenBank/DDBJ databases">
        <authorList>
            <consortium name="Genoscope"/>
            <consortium name="Whitehead Institute Centre for Genome Research"/>
        </authorList>
    </citation>
    <scope>NUCLEOTIDE SEQUENCE</scope>
</reference>
<evidence type="ECO:0000256" key="2">
    <source>
        <dbReference type="ARBA" id="ARBA00022490"/>
    </source>
</evidence>
<evidence type="ECO:0000256" key="3">
    <source>
        <dbReference type="ARBA" id="ARBA00022553"/>
    </source>
</evidence>
<dbReference type="PANTHER" id="PTHR21584">
    <property type="entry name" value="DIFFERENTIAL DISPLAY AND ACTIVATED BY P53 DDA3 /G2 S PHASE EXPRESSED 1"/>
    <property type="match status" value="1"/>
</dbReference>
<dbReference type="KEGG" id="tng:GSTEN00007327G001"/>
<feature type="region of interest" description="Disordered" evidence="5">
    <location>
        <begin position="53"/>
        <end position="209"/>
    </location>
</feature>
<gene>
    <name evidence="7" type="ORF">GSTENG00007327001</name>
</gene>
<proteinExistence type="predicted"/>
<evidence type="ECO:0000256" key="5">
    <source>
        <dbReference type="SAM" id="MobiDB-lite"/>
    </source>
</evidence>
<keyword evidence="4" id="KW-0206">Cytoskeleton</keyword>
<keyword evidence="2" id="KW-0963">Cytoplasm</keyword>
<dbReference type="InterPro" id="IPR032768">
    <property type="entry name" value="GTSE1_N"/>
</dbReference>
<comment type="subcellular location">
    <subcellularLocation>
        <location evidence="1">Cytoplasm</location>
        <location evidence="1">Cytoskeleton</location>
    </subcellularLocation>
</comment>
<feature type="compositionally biased region" description="Polar residues" evidence="5">
    <location>
        <begin position="53"/>
        <end position="72"/>
    </location>
</feature>
<feature type="domain" description="G2 and S phase-expressed protein 1 N-terminal" evidence="6">
    <location>
        <begin position="2"/>
        <end position="38"/>
    </location>
</feature>
<evidence type="ECO:0000256" key="4">
    <source>
        <dbReference type="ARBA" id="ARBA00023212"/>
    </source>
</evidence>
<reference evidence="7" key="1">
    <citation type="journal article" date="2004" name="Nature">
        <title>Genome duplication in the teleost fish Tetraodon nigroviridis reveals the early vertebrate proto-karyotype.</title>
        <authorList>
            <person name="Jaillon O."/>
            <person name="Aury J.-M."/>
            <person name="Brunet F."/>
            <person name="Petit J.-L."/>
            <person name="Stange-Thomann N."/>
            <person name="Mauceli E."/>
            <person name="Bouneau L."/>
            <person name="Fischer C."/>
            <person name="Ozouf-Costaz C."/>
            <person name="Bernot A."/>
            <person name="Nicaud S."/>
            <person name="Jaffe D."/>
            <person name="Fisher S."/>
            <person name="Lutfalla G."/>
            <person name="Dossat C."/>
            <person name="Segurens B."/>
            <person name="Dasilva C."/>
            <person name="Salanoubat M."/>
            <person name="Levy M."/>
            <person name="Boudet N."/>
            <person name="Castellano S."/>
            <person name="Anthouard V."/>
            <person name="Jubin C."/>
            <person name="Castelli V."/>
            <person name="Katinka M."/>
            <person name="Vacherie B."/>
            <person name="Biemont C."/>
            <person name="Skalli Z."/>
            <person name="Cattolico L."/>
            <person name="Poulain J."/>
            <person name="De Berardinis V."/>
            <person name="Cruaud C."/>
            <person name="Duprat S."/>
            <person name="Brottier P."/>
            <person name="Coutanceau J.-P."/>
            <person name="Gouzy J."/>
            <person name="Parra G."/>
            <person name="Lardier G."/>
            <person name="Chapple C."/>
            <person name="McKernan K.J."/>
            <person name="McEwan P."/>
            <person name="Bosak S."/>
            <person name="Kellis M."/>
            <person name="Volff J.-N."/>
            <person name="Guigo R."/>
            <person name="Zody M.C."/>
            <person name="Mesirov J."/>
            <person name="Lindblad-Toh K."/>
            <person name="Birren B."/>
            <person name="Nusbaum C."/>
            <person name="Kahn D."/>
            <person name="Robinson-Rechavi M."/>
            <person name="Laudet V."/>
            <person name="Schachter V."/>
            <person name="Quetier F."/>
            <person name="Saurin W."/>
            <person name="Scarpelli C."/>
            <person name="Wincker P."/>
            <person name="Lander E.S."/>
            <person name="Weissenbach J."/>
            <person name="Roest Crollius H."/>
        </authorList>
    </citation>
    <scope>NUCLEOTIDE SEQUENCE [LARGE SCALE GENOMIC DNA]</scope>
</reference>
<organism evidence="7">
    <name type="scientific">Tetraodon nigroviridis</name>
    <name type="common">Spotted green pufferfish</name>
    <name type="synonym">Chelonodon nigroviridis</name>
    <dbReference type="NCBI Taxonomy" id="99883"/>
    <lineage>
        <taxon>Eukaryota</taxon>
        <taxon>Metazoa</taxon>
        <taxon>Chordata</taxon>
        <taxon>Craniata</taxon>
        <taxon>Vertebrata</taxon>
        <taxon>Euteleostomi</taxon>
        <taxon>Actinopterygii</taxon>
        <taxon>Neopterygii</taxon>
        <taxon>Teleostei</taxon>
        <taxon>Neoteleostei</taxon>
        <taxon>Acanthomorphata</taxon>
        <taxon>Eupercaria</taxon>
        <taxon>Tetraodontiformes</taxon>
        <taxon>Tetradontoidea</taxon>
        <taxon>Tetraodontidae</taxon>
        <taxon>Tetraodon</taxon>
    </lineage>
</organism>
<keyword evidence="3" id="KW-0597">Phosphoprotein</keyword>
<evidence type="ECO:0000256" key="1">
    <source>
        <dbReference type="ARBA" id="ARBA00004245"/>
    </source>
</evidence>
<feature type="compositionally biased region" description="Low complexity" evidence="5">
    <location>
        <begin position="154"/>
        <end position="171"/>
    </location>
</feature>
<dbReference type="InterPro" id="IPR026657">
    <property type="entry name" value="DDA3/GTSE-1"/>
</dbReference>
<dbReference type="PANTHER" id="PTHR21584:SF10">
    <property type="entry name" value="G2 AND S PHASE-EXPRESSED PROTEIN 1"/>
    <property type="match status" value="1"/>
</dbReference>
<dbReference type="Pfam" id="PF15259">
    <property type="entry name" value="GTSE1_N"/>
    <property type="match status" value="1"/>
</dbReference>
<dbReference type="OrthoDB" id="10072587at2759"/>
<dbReference type="GO" id="GO:0008017">
    <property type="term" value="F:microtubule binding"/>
    <property type="evidence" value="ECO:0007669"/>
    <property type="project" value="TreeGrafter"/>
</dbReference>
<dbReference type="AlphaFoldDB" id="Q4T4H0"/>
<protein>
    <submittedName>
        <fullName evidence="7">(spotted green pufferfish) hypothetical protein</fullName>
    </submittedName>
</protein>